<evidence type="ECO:0000313" key="1">
    <source>
        <dbReference type="EMBL" id="OUJ72425.1"/>
    </source>
</evidence>
<name>A0A243WA43_9BACT</name>
<dbReference type="OrthoDB" id="1466667at2"/>
<evidence type="ECO:0008006" key="3">
    <source>
        <dbReference type="Google" id="ProtNLM"/>
    </source>
</evidence>
<accession>A0A243WA43</accession>
<proteinExistence type="predicted"/>
<dbReference type="Proteomes" id="UP000194873">
    <property type="component" value="Unassembled WGS sequence"/>
</dbReference>
<reference evidence="1 2" key="1">
    <citation type="submission" date="2017-01" db="EMBL/GenBank/DDBJ databases">
        <title>A new Hymenobacter.</title>
        <authorList>
            <person name="Liang Y."/>
            <person name="Feng F."/>
        </authorList>
    </citation>
    <scope>NUCLEOTIDE SEQUENCE [LARGE SCALE GENOMIC DNA]</scope>
    <source>
        <strain evidence="1">MIMBbqt21</strain>
    </source>
</reference>
<dbReference type="EMBL" id="MTSE01000010">
    <property type="protein sequence ID" value="OUJ72425.1"/>
    <property type="molecule type" value="Genomic_DNA"/>
</dbReference>
<comment type="caution">
    <text evidence="1">The sequence shown here is derived from an EMBL/GenBank/DDBJ whole genome shotgun (WGS) entry which is preliminary data.</text>
</comment>
<gene>
    <name evidence="1" type="ORF">BXP70_17820</name>
</gene>
<dbReference type="RefSeq" id="WP_086595462.1">
    <property type="nucleotide sequence ID" value="NZ_MTSE01000010.1"/>
</dbReference>
<organism evidence="1 2">
    <name type="scientific">Hymenobacter crusticola</name>
    <dbReference type="NCBI Taxonomy" id="1770526"/>
    <lineage>
        <taxon>Bacteria</taxon>
        <taxon>Pseudomonadati</taxon>
        <taxon>Bacteroidota</taxon>
        <taxon>Cytophagia</taxon>
        <taxon>Cytophagales</taxon>
        <taxon>Hymenobacteraceae</taxon>
        <taxon>Hymenobacter</taxon>
    </lineage>
</organism>
<evidence type="ECO:0000313" key="2">
    <source>
        <dbReference type="Proteomes" id="UP000194873"/>
    </source>
</evidence>
<sequence>MELKRRANNLIFATVCLVLLTGLAVFAGVRQASRPVSNVIVNISNEFNNYFISEKEVTALLTRNGQQPLIGADPSELDLKALEARLRAHSFVKEAQVYRDLAGNLHADVRQSRPIVRLTHNDTRLDTYLDTEGQLLPLSPLFTARVVPVSRVSGPPLQPGFFRDSTGQRYLEFLRYIDEHPFWRAQVAEVFIAPNGKVSFTQQVGDQRIEFGSPDNISEKFAKLMVFYRQIPPALGWDTYHRVNVEFKDQIICE</sequence>
<keyword evidence="2" id="KW-1185">Reference proteome</keyword>
<protein>
    <recommendedName>
        <fullName evidence="3">Cell division protein FtsQ</fullName>
    </recommendedName>
</protein>
<dbReference type="AlphaFoldDB" id="A0A243WA43"/>